<dbReference type="EMBL" id="MU827310">
    <property type="protein sequence ID" value="KAJ7360277.1"/>
    <property type="molecule type" value="Genomic_DNA"/>
</dbReference>
<dbReference type="AlphaFoldDB" id="A0A9X0CKN3"/>
<feature type="compositionally biased region" description="Low complexity" evidence="2">
    <location>
        <begin position="312"/>
        <end position="324"/>
    </location>
</feature>
<dbReference type="GO" id="GO:0003723">
    <property type="term" value="F:RNA binding"/>
    <property type="evidence" value="ECO:0007669"/>
    <property type="project" value="InterPro"/>
</dbReference>
<feature type="region of interest" description="Disordered" evidence="2">
    <location>
        <begin position="391"/>
        <end position="415"/>
    </location>
</feature>
<feature type="region of interest" description="Disordered" evidence="2">
    <location>
        <begin position="306"/>
        <end position="345"/>
    </location>
</feature>
<organism evidence="4 5">
    <name type="scientific">Desmophyllum pertusum</name>
    <dbReference type="NCBI Taxonomy" id="174260"/>
    <lineage>
        <taxon>Eukaryota</taxon>
        <taxon>Metazoa</taxon>
        <taxon>Cnidaria</taxon>
        <taxon>Anthozoa</taxon>
        <taxon>Hexacorallia</taxon>
        <taxon>Scleractinia</taxon>
        <taxon>Caryophylliina</taxon>
        <taxon>Caryophylliidae</taxon>
        <taxon>Desmophyllum</taxon>
    </lineage>
</organism>
<feature type="region of interest" description="Disordered" evidence="2">
    <location>
        <begin position="63"/>
        <end position="84"/>
    </location>
</feature>
<keyword evidence="1" id="KW-0863">Zinc-finger</keyword>
<evidence type="ECO:0000313" key="4">
    <source>
        <dbReference type="EMBL" id="KAJ7360277.1"/>
    </source>
</evidence>
<dbReference type="InterPro" id="IPR001878">
    <property type="entry name" value="Znf_CCHC"/>
</dbReference>
<dbReference type="SMART" id="SM00343">
    <property type="entry name" value="ZnF_C2HC"/>
    <property type="match status" value="2"/>
</dbReference>
<dbReference type="Proteomes" id="UP001163046">
    <property type="component" value="Unassembled WGS sequence"/>
</dbReference>
<dbReference type="InterPro" id="IPR036875">
    <property type="entry name" value="Znf_CCHC_sf"/>
</dbReference>
<feature type="compositionally biased region" description="Low complexity" evidence="2">
    <location>
        <begin position="391"/>
        <end position="406"/>
    </location>
</feature>
<proteinExistence type="predicted"/>
<keyword evidence="5" id="KW-1185">Reference proteome</keyword>
<name>A0A9X0CKN3_9CNID</name>
<evidence type="ECO:0000256" key="2">
    <source>
        <dbReference type="SAM" id="MobiDB-lite"/>
    </source>
</evidence>
<evidence type="ECO:0000313" key="5">
    <source>
        <dbReference type="Proteomes" id="UP001163046"/>
    </source>
</evidence>
<feature type="region of interest" description="Disordered" evidence="2">
    <location>
        <begin position="444"/>
        <end position="608"/>
    </location>
</feature>
<gene>
    <name evidence="4" type="ORF">OS493_016907</name>
</gene>
<dbReference type="GO" id="GO:0008270">
    <property type="term" value="F:zinc ion binding"/>
    <property type="evidence" value="ECO:0007669"/>
    <property type="project" value="UniProtKB-KW"/>
</dbReference>
<evidence type="ECO:0000259" key="3">
    <source>
        <dbReference type="PROSITE" id="PS50158"/>
    </source>
</evidence>
<comment type="caution">
    <text evidence="4">The sequence shown here is derived from an EMBL/GenBank/DDBJ whole genome shotgun (WGS) entry which is preliminary data.</text>
</comment>
<sequence>MMVRIPSLNVQGINLGVRLFAGLLTTLTDIEHEERIQMYQMENDGKWLRVGKSISIIEAGTHREVQTERTDKMKPQQGKEHGPQSTTTRMFFLLVVSAPILVGYCGFVDLQASQASDWMVFKKTINIQIGRKLSDKSRDEILKAVLSCFTTFKVVAVQQGFEVIRVTFADEESARRVLQCTDIRICGLMCRIQGGGPAVTIAHPFESDDSFVSKVFAGYGEVKSIRKQKYLSNDAVYTGTRLVSLIMKHTPPRIVNINGILCRTWYKGQPVVCNVCNVQGHKSNSCPNKDKCRLCGASGHFARSCPTPWSRSASSGAQQASTAQPPTDEAQPAPQDSPGLNASDASQAPIDAQASDAPVPVSLQVQIDGSSTEADSPTRVVTVVHGAVEVSSDAPAPDTPQAPASPEASVAGSVPDTPLVRASVIQVVDPPHGRAVEEEIFQDASEYSEEEQSNASQSILKGASKPDSSDRLEVSKSPVASTPPEAAAQSNAVDNGSIDACDCPIDSVHPRQPAAAENLGVPAPSEPDFSIPDSGQSALDADDEESMEFSSQSLKRKAPKGNDAEGASASPEAVPSRRSRNKPYKQKKFIGPAASQTGLPAAPTGRWR</sequence>
<keyword evidence="1" id="KW-0479">Metal-binding</keyword>
<dbReference type="PANTHER" id="PTHR22639:SF3">
    <property type="entry name" value="ZINC FINGER CCHC DOMAIN-CONTAINING PROTEIN 3"/>
    <property type="match status" value="1"/>
</dbReference>
<protein>
    <recommendedName>
        <fullName evidence="3">CCHC-type domain-containing protein</fullName>
    </recommendedName>
</protein>
<reference evidence="4" key="1">
    <citation type="submission" date="2023-01" db="EMBL/GenBank/DDBJ databases">
        <title>Genome assembly of the deep-sea coral Lophelia pertusa.</title>
        <authorList>
            <person name="Herrera S."/>
            <person name="Cordes E."/>
        </authorList>
    </citation>
    <scope>NUCLEOTIDE SEQUENCE</scope>
    <source>
        <strain evidence="4">USNM1676648</strain>
        <tissue evidence="4">Polyp</tissue>
    </source>
</reference>
<dbReference type="InterPro" id="IPR042509">
    <property type="entry name" value="ZCCHC3"/>
</dbReference>
<dbReference type="SUPFAM" id="SSF57756">
    <property type="entry name" value="Retrovirus zinc finger-like domains"/>
    <property type="match status" value="1"/>
</dbReference>
<feature type="domain" description="CCHC-type" evidence="3">
    <location>
        <begin position="291"/>
        <end position="306"/>
    </location>
</feature>
<dbReference type="Pfam" id="PF00098">
    <property type="entry name" value="zf-CCHC"/>
    <property type="match status" value="1"/>
</dbReference>
<keyword evidence="1" id="KW-0862">Zinc</keyword>
<dbReference type="GO" id="GO:0002218">
    <property type="term" value="P:activation of innate immune response"/>
    <property type="evidence" value="ECO:0007669"/>
    <property type="project" value="InterPro"/>
</dbReference>
<dbReference type="GO" id="GO:0003690">
    <property type="term" value="F:double-stranded DNA binding"/>
    <property type="evidence" value="ECO:0007669"/>
    <property type="project" value="InterPro"/>
</dbReference>
<dbReference type="PROSITE" id="PS50158">
    <property type="entry name" value="ZF_CCHC"/>
    <property type="match status" value="1"/>
</dbReference>
<evidence type="ECO:0000256" key="1">
    <source>
        <dbReference type="PROSITE-ProRule" id="PRU00047"/>
    </source>
</evidence>
<dbReference type="Gene3D" id="4.10.60.10">
    <property type="entry name" value="Zinc finger, CCHC-type"/>
    <property type="match status" value="1"/>
</dbReference>
<accession>A0A9X0CKN3</accession>
<feature type="compositionally biased region" description="Basic residues" evidence="2">
    <location>
        <begin position="577"/>
        <end position="588"/>
    </location>
</feature>
<dbReference type="PANTHER" id="PTHR22639">
    <property type="entry name" value="GAG-RELATED PROTEIN"/>
    <property type="match status" value="1"/>
</dbReference>
<dbReference type="OrthoDB" id="5989407at2759"/>
<feature type="compositionally biased region" description="Basic and acidic residues" evidence="2">
    <location>
        <begin position="63"/>
        <end position="82"/>
    </location>
</feature>